<dbReference type="InterPro" id="IPR012443">
    <property type="entry name" value="DUF1646"/>
</dbReference>
<keyword evidence="1" id="KW-0812">Transmembrane</keyword>
<feature type="transmembrane region" description="Helical" evidence="1">
    <location>
        <begin position="9"/>
        <end position="28"/>
    </location>
</feature>
<feature type="transmembrane region" description="Helical" evidence="1">
    <location>
        <begin position="40"/>
        <end position="60"/>
    </location>
</feature>
<comment type="caution">
    <text evidence="2">The sequence shown here is derived from an EMBL/GenBank/DDBJ whole genome shotgun (WGS) entry which is preliminary data.</text>
</comment>
<proteinExistence type="predicted"/>
<reference evidence="2 3" key="1">
    <citation type="journal article" date="2020" name="Biotechnol. Biofuels">
        <title>New insights from the biogas microbiome by comprehensive genome-resolved metagenomics of nearly 1600 species originating from multiple anaerobic digesters.</title>
        <authorList>
            <person name="Campanaro S."/>
            <person name="Treu L."/>
            <person name="Rodriguez-R L.M."/>
            <person name="Kovalovszki A."/>
            <person name="Ziels R.M."/>
            <person name="Maus I."/>
            <person name="Zhu X."/>
            <person name="Kougias P.G."/>
            <person name="Basile A."/>
            <person name="Luo G."/>
            <person name="Schluter A."/>
            <person name="Konstantinidis K.T."/>
            <person name="Angelidaki I."/>
        </authorList>
    </citation>
    <scope>NUCLEOTIDE SEQUENCE [LARGE SCALE GENOMIC DNA]</scope>
    <source>
        <strain evidence="2">AS27yjCOA_157</strain>
    </source>
</reference>
<feature type="transmembrane region" description="Helical" evidence="1">
    <location>
        <begin position="185"/>
        <end position="211"/>
    </location>
</feature>
<evidence type="ECO:0000256" key="1">
    <source>
        <dbReference type="SAM" id="Phobius"/>
    </source>
</evidence>
<feature type="transmembrane region" description="Helical" evidence="1">
    <location>
        <begin position="267"/>
        <end position="286"/>
    </location>
</feature>
<organism evidence="2 3">
    <name type="scientific">Methanothrix soehngenii</name>
    <name type="common">Methanosaeta concilii</name>
    <dbReference type="NCBI Taxonomy" id="2223"/>
    <lineage>
        <taxon>Archaea</taxon>
        <taxon>Methanobacteriati</taxon>
        <taxon>Methanobacteriota</taxon>
        <taxon>Stenosarchaea group</taxon>
        <taxon>Methanomicrobia</taxon>
        <taxon>Methanotrichales</taxon>
        <taxon>Methanotrichaceae</taxon>
        <taxon>Methanothrix</taxon>
    </lineage>
</organism>
<sequence>MFTVAGETVTLIDIGLFAIFLLVLTLPFKIKVVEKNLEAFLFIMGATAVTITSKWGIDLITLAAGEPVEKGIVPAVLFAGLIFFYGKATINRAIRGLTNSVPLPVFVAVVIFVLGMASSLITAIIASLFLVEIANLMPMERSDKIKMVIIACFAIGLGAVLTPLGEPLSTIAVTKLQGPPYNASFWYLADQLGILIVLGVLGCALFGAFYVGRKAARVEVQEIADEGGLKEVFIRAAKVWLFVSALFLLGAGMEVLIFKYFTKIPDYVLFWVNMVSAILDNATLTAAEISPAMSQSQINAALYGLLISGGMLIPGNIPNIISAGKLGITSSEWAKLGIPMGLVLNAIYFILVFVLGINPTLGL</sequence>
<dbReference type="AlphaFoldDB" id="A0A7K4AHN2"/>
<dbReference type="Proteomes" id="UP000544742">
    <property type="component" value="Unassembled WGS sequence"/>
</dbReference>
<accession>A0A7K4AHN2</accession>
<feature type="transmembrane region" description="Helical" evidence="1">
    <location>
        <begin position="145"/>
        <end position="165"/>
    </location>
</feature>
<dbReference type="PIRSF" id="PIRSF019205">
    <property type="entry name" value="DUF1646"/>
    <property type="match status" value="1"/>
</dbReference>
<dbReference type="RefSeq" id="WP_013718382.1">
    <property type="nucleotide sequence ID" value="NZ_CAJYDL010000001.1"/>
</dbReference>
<dbReference type="Pfam" id="PF07854">
    <property type="entry name" value="DUF1646"/>
    <property type="match status" value="1"/>
</dbReference>
<protein>
    <submittedName>
        <fullName evidence="2">DUF1646 family protein</fullName>
    </submittedName>
</protein>
<evidence type="ECO:0000313" key="3">
    <source>
        <dbReference type="Proteomes" id="UP000544742"/>
    </source>
</evidence>
<gene>
    <name evidence="2" type="ORF">GX426_05265</name>
</gene>
<feature type="transmembrane region" description="Helical" evidence="1">
    <location>
        <begin position="72"/>
        <end position="94"/>
    </location>
</feature>
<evidence type="ECO:0000313" key="2">
    <source>
        <dbReference type="EMBL" id="NLJ22500.1"/>
    </source>
</evidence>
<dbReference type="EMBL" id="JAAYUN010000090">
    <property type="protein sequence ID" value="NLJ22500.1"/>
    <property type="molecule type" value="Genomic_DNA"/>
</dbReference>
<feature type="transmembrane region" description="Helical" evidence="1">
    <location>
        <begin position="106"/>
        <end position="133"/>
    </location>
</feature>
<keyword evidence="1" id="KW-0472">Membrane</keyword>
<feature type="transmembrane region" description="Helical" evidence="1">
    <location>
        <begin position="298"/>
        <end position="317"/>
    </location>
</feature>
<feature type="transmembrane region" description="Helical" evidence="1">
    <location>
        <begin position="337"/>
        <end position="357"/>
    </location>
</feature>
<feature type="transmembrane region" description="Helical" evidence="1">
    <location>
        <begin position="239"/>
        <end position="261"/>
    </location>
</feature>
<keyword evidence="1" id="KW-1133">Transmembrane helix</keyword>
<dbReference type="GeneID" id="10460223"/>
<name>A0A7K4AHN2_METSH</name>